<dbReference type="AlphaFoldDB" id="A0A517R658"/>
<sequence length="87" mass="9958">MQQNPHIPRVPGNAAEIRAIYSEAIALLNGSNSTDSVDELKKVHKDIRRRILARRLSEEKLRRVTVDESLLRLSDEALNWALRQVES</sequence>
<dbReference type="Proteomes" id="UP000317318">
    <property type="component" value="Chromosome"/>
</dbReference>
<name>A0A517R658_9PLAN</name>
<proteinExistence type="predicted"/>
<dbReference type="KEGG" id="svp:Pan189_37740"/>
<organism evidence="1 2">
    <name type="scientific">Stratiformator vulcanicus</name>
    <dbReference type="NCBI Taxonomy" id="2527980"/>
    <lineage>
        <taxon>Bacteria</taxon>
        <taxon>Pseudomonadati</taxon>
        <taxon>Planctomycetota</taxon>
        <taxon>Planctomycetia</taxon>
        <taxon>Planctomycetales</taxon>
        <taxon>Planctomycetaceae</taxon>
        <taxon>Stratiformator</taxon>
    </lineage>
</organism>
<evidence type="ECO:0000313" key="1">
    <source>
        <dbReference type="EMBL" id="QDT39368.1"/>
    </source>
</evidence>
<evidence type="ECO:0000313" key="2">
    <source>
        <dbReference type="Proteomes" id="UP000317318"/>
    </source>
</evidence>
<protein>
    <submittedName>
        <fullName evidence="1">Uncharacterized protein</fullName>
    </submittedName>
</protein>
<reference evidence="1 2" key="1">
    <citation type="submission" date="2019-02" db="EMBL/GenBank/DDBJ databases">
        <title>Deep-cultivation of Planctomycetes and their phenomic and genomic characterization uncovers novel biology.</title>
        <authorList>
            <person name="Wiegand S."/>
            <person name="Jogler M."/>
            <person name="Boedeker C."/>
            <person name="Pinto D."/>
            <person name="Vollmers J."/>
            <person name="Rivas-Marin E."/>
            <person name="Kohn T."/>
            <person name="Peeters S.H."/>
            <person name="Heuer A."/>
            <person name="Rast P."/>
            <person name="Oberbeckmann S."/>
            <person name="Bunk B."/>
            <person name="Jeske O."/>
            <person name="Meyerdierks A."/>
            <person name="Storesund J.E."/>
            <person name="Kallscheuer N."/>
            <person name="Luecker S."/>
            <person name="Lage O.M."/>
            <person name="Pohl T."/>
            <person name="Merkel B.J."/>
            <person name="Hornburger P."/>
            <person name="Mueller R.-W."/>
            <person name="Bruemmer F."/>
            <person name="Labrenz M."/>
            <person name="Spormann A.M."/>
            <person name="Op den Camp H."/>
            <person name="Overmann J."/>
            <person name="Amann R."/>
            <person name="Jetten M.S.M."/>
            <person name="Mascher T."/>
            <person name="Medema M.H."/>
            <person name="Devos D.P."/>
            <person name="Kaster A.-K."/>
            <person name="Ovreas L."/>
            <person name="Rohde M."/>
            <person name="Galperin M.Y."/>
            <person name="Jogler C."/>
        </authorList>
    </citation>
    <scope>NUCLEOTIDE SEQUENCE [LARGE SCALE GENOMIC DNA]</scope>
    <source>
        <strain evidence="1 2">Pan189</strain>
    </source>
</reference>
<gene>
    <name evidence="1" type="ORF">Pan189_37740</name>
</gene>
<accession>A0A517R658</accession>
<keyword evidence="2" id="KW-1185">Reference proteome</keyword>
<dbReference type="EMBL" id="CP036268">
    <property type="protein sequence ID" value="QDT39368.1"/>
    <property type="molecule type" value="Genomic_DNA"/>
</dbReference>